<feature type="compositionally biased region" description="Polar residues" evidence="9">
    <location>
        <begin position="83"/>
        <end position="99"/>
    </location>
</feature>
<evidence type="ECO:0000259" key="10">
    <source>
        <dbReference type="PROSITE" id="PS50114"/>
    </source>
</evidence>
<comment type="caution">
    <text evidence="11">The sequence shown here is derived from an EMBL/GenBank/DDBJ whole genome shotgun (WGS) entry which is preliminary data.</text>
</comment>
<keyword evidence="3" id="KW-0862">Zinc</keyword>
<dbReference type="SMART" id="SM00401">
    <property type="entry name" value="ZnF_GATA"/>
    <property type="match status" value="1"/>
</dbReference>
<sequence length="266" mass="28631">MAGSREPGQGGRKACKTVSLGTVQTLQPKVCVDCGATKTPLWRCNVDGVKSLCNRCGVRLYREQKRARRTDDRVSLNDDGWDDSSSCTNSASNIATADSQPDLASRKRQAAQWAPSRAPGLEAGPAGRPGMQNAISLDDAAGLVGQPTLPSNSSLRFKRVRSSEVSLYSSGSDDDFVVMTPASQSPESPIIIQAQQALKQAWPSLAKGPLGHLWEAGLDPLDPLFLANINDPTALLAQEEEFQSQIDLLLHPLSCYSSDERYPSSF</sequence>
<gene>
    <name evidence="11" type="primary">g12159</name>
    <name evidence="11" type="ORF">VP750_LOCUS10836</name>
</gene>
<dbReference type="Proteomes" id="UP001497392">
    <property type="component" value="Unassembled WGS sequence"/>
</dbReference>
<evidence type="ECO:0000256" key="7">
    <source>
        <dbReference type="ARBA" id="ARBA00024019"/>
    </source>
</evidence>
<keyword evidence="1" id="KW-0479">Metal-binding</keyword>
<protein>
    <submittedName>
        <fullName evidence="11">G12159 protein</fullName>
    </submittedName>
</protein>
<evidence type="ECO:0000256" key="6">
    <source>
        <dbReference type="ARBA" id="ARBA00023163"/>
    </source>
</evidence>
<evidence type="ECO:0000256" key="8">
    <source>
        <dbReference type="PROSITE-ProRule" id="PRU00094"/>
    </source>
</evidence>
<name>A0ABP1GCC2_9CHLO</name>
<dbReference type="SUPFAM" id="SSF57716">
    <property type="entry name" value="Glucocorticoid receptor-like (DNA-binding domain)"/>
    <property type="match status" value="1"/>
</dbReference>
<dbReference type="Pfam" id="PF00320">
    <property type="entry name" value="GATA"/>
    <property type="match status" value="1"/>
</dbReference>
<dbReference type="InterPro" id="IPR013088">
    <property type="entry name" value="Znf_NHR/GATA"/>
</dbReference>
<accession>A0ABP1GCC2</accession>
<keyword evidence="12" id="KW-1185">Reference proteome</keyword>
<keyword evidence="2 8" id="KW-0863">Zinc-finger</keyword>
<evidence type="ECO:0000256" key="2">
    <source>
        <dbReference type="ARBA" id="ARBA00022771"/>
    </source>
</evidence>
<feature type="region of interest" description="Disordered" evidence="9">
    <location>
        <begin position="67"/>
        <end position="133"/>
    </location>
</feature>
<dbReference type="PROSITE" id="PS50114">
    <property type="entry name" value="GATA_ZN_FINGER_2"/>
    <property type="match status" value="1"/>
</dbReference>
<dbReference type="Gene3D" id="3.30.50.10">
    <property type="entry name" value="Erythroid Transcription Factor GATA-1, subunit A"/>
    <property type="match status" value="1"/>
</dbReference>
<dbReference type="EMBL" id="CAXHTA020000019">
    <property type="protein sequence ID" value="CAL5228930.1"/>
    <property type="molecule type" value="Genomic_DNA"/>
</dbReference>
<dbReference type="InterPro" id="IPR000679">
    <property type="entry name" value="Znf_GATA"/>
</dbReference>
<dbReference type="CDD" id="cd00202">
    <property type="entry name" value="ZnF_GATA"/>
    <property type="match status" value="1"/>
</dbReference>
<dbReference type="PANTHER" id="PTHR46813">
    <property type="entry name" value="GATA TRANSCRIPTION FACTOR 18"/>
    <property type="match status" value="1"/>
</dbReference>
<reference evidence="11 12" key="1">
    <citation type="submission" date="2024-06" db="EMBL/GenBank/DDBJ databases">
        <authorList>
            <person name="Kraege A."/>
            <person name="Thomma B."/>
        </authorList>
    </citation>
    <scope>NUCLEOTIDE SEQUENCE [LARGE SCALE GENOMIC DNA]</scope>
</reference>
<comment type="similarity">
    <text evidence="7">Belongs to the type IV zinc-finger family. Class B subfamily.</text>
</comment>
<feature type="compositionally biased region" description="Basic and acidic residues" evidence="9">
    <location>
        <begin position="67"/>
        <end position="76"/>
    </location>
</feature>
<evidence type="ECO:0000256" key="1">
    <source>
        <dbReference type="ARBA" id="ARBA00022723"/>
    </source>
</evidence>
<dbReference type="PANTHER" id="PTHR46813:SF16">
    <property type="entry name" value="GATA TRANSCRIPTION FACTOR 18"/>
    <property type="match status" value="1"/>
</dbReference>
<keyword evidence="4" id="KW-0805">Transcription regulation</keyword>
<keyword evidence="6" id="KW-0804">Transcription</keyword>
<organism evidence="11 12">
    <name type="scientific">Coccomyxa viridis</name>
    <dbReference type="NCBI Taxonomy" id="1274662"/>
    <lineage>
        <taxon>Eukaryota</taxon>
        <taxon>Viridiplantae</taxon>
        <taxon>Chlorophyta</taxon>
        <taxon>core chlorophytes</taxon>
        <taxon>Trebouxiophyceae</taxon>
        <taxon>Trebouxiophyceae incertae sedis</taxon>
        <taxon>Coccomyxaceae</taxon>
        <taxon>Coccomyxa</taxon>
    </lineage>
</organism>
<evidence type="ECO:0000256" key="3">
    <source>
        <dbReference type="ARBA" id="ARBA00022833"/>
    </source>
</evidence>
<evidence type="ECO:0000256" key="5">
    <source>
        <dbReference type="ARBA" id="ARBA00023125"/>
    </source>
</evidence>
<feature type="domain" description="GATA-type" evidence="10">
    <location>
        <begin position="25"/>
        <end position="58"/>
    </location>
</feature>
<evidence type="ECO:0000313" key="11">
    <source>
        <dbReference type="EMBL" id="CAL5228930.1"/>
    </source>
</evidence>
<evidence type="ECO:0000256" key="4">
    <source>
        <dbReference type="ARBA" id="ARBA00023015"/>
    </source>
</evidence>
<proteinExistence type="inferred from homology"/>
<keyword evidence="5" id="KW-0238">DNA-binding</keyword>
<evidence type="ECO:0000256" key="9">
    <source>
        <dbReference type="SAM" id="MobiDB-lite"/>
    </source>
</evidence>
<evidence type="ECO:0000313" key="12">
    <source>
        <dbReference type="Proteomes" id="UP001497392"/>
    </source>
</evidence>